<organism evidence="1">
    <name type="scientific">marine sediment metagenome</name>
    <dbReference type="NCBI Taxonomy" id="412755"/>
    <lineage>
        <taxon>unclassified sequences</taxon>
        <taxon>metagenomes</taxon>
        <taxon>ecological metagenomes</taxon>
    </lineage>
</organism>
<name>X1BMC4_9ZZZZ</name>
<protein>
    <submittedName>
        <fullName evidence="1">Uncharacterized protein</fullName>
    </submittedName>
</protein>
<dbReference type="AlphaFoldDB" id="X1BMC4"/>
<sequence>MPVVVNQVDAVTTFKWTGDSAPVSYDADLFVTSALNSGPGTLFLGLSSSSISNGGRVLNATTAYLDEGFAIGLIAGVSGFSAPISYTAGAPTTVPVNPDSGTTIVSGDAALDLPFTSTINSY</sequence>
<reference evidence="1" key="1">
    <citation type="journal article" date="2014" name="Front. Microbiol.">
        <title>High frequency of phylogenetically diverse reductive dehalogenase-homologous genes in deep subseafloor sedimentary metagenomes.</title>
        <authorList>
            <person name="Kawai M."/>
            <person name="Futagami T."/>
            <person name="Toyoda A."/>
            <person name="Takaki Y."/>
            <person name="Nishi S."/>
            <person name="Hori S."/>
            <person name="Arai W."/>
            <person name="Tsubouchi T."/>
            <person name="Morono Y."/>
            <person name="Uchiyama I."/>
            <person name="Ito T."/>
            <person name="Fujiyama A."/>
            <person name="Inagaki F."/>
            <person name="Takami H."/>
        </authorList>
    </citation>
    <scope>NUCLEOTIDE SEQUENCE</scope>
    <source>
        <strain evidence="1">Expedition CK06-06</strain>
    </source>
</reference>
<dbReference type="EMBL" id="BART01009893">
    <property type="protein sequence ID" value="GAG82332.1"/>
    <property type="molecule type" value="Genomic_DNA"/>
</dbReference>
<comment type="caution">
    <text evidence="1">The sequence shown here is derived from an EMBL/GenBank/DDBJ whole genome shotgun (WGS) entry which is preliminary data.</text>
</comment>
<evidence type="ECO:0000313" key="1">
    <source>
        <dbReference type="EMBL" id="GAG82332.1"/>
    </source>
</evidence>
<accession>X1BMC4</accession>
<gene>
    <name evidence="1" type="ORF">S01H4_21753</name>
</gene>
<feature type="non-terminal residue" evidence="1">
    <location>
        <position position="122"/>
    </location>
</feature>
<proteinExistence type="predicted"/>